<proteinExistence type="predicted"/>
<reference evidence="1" key="1">
    <citation type="journal article" date="2020" name="Nature">
        <title>Giant virus diversity and host interactions through global metagenomics.</title>
        <authorList>
            <person name="Schulz F."/>
            <person name="Roux S."/>
            <person name="Paez-Espino D."/>
            <person name="Jungbluth S."/>
            <person name="Walsh D.A."/>
            <person name="Denef V.J."/>
            <person name="McMahon K.D."/>
            <person name="Konstantinidis K.T."/>
            <person name="Eloe-Fadrosh E.A."/>
            <person name="Kyrpides N.C."/>
            <person name="Woyke T."/>
        </authorList>
    </citation>
    <scope>NUCLEOTIDE SEQUENCE</scope>
    <source>
        <strain evidence="1">GVMAG-M-3300024258-28</strain>
    </source>
</reference>
<accession>A0A6C0INN8</accession>
<dbReference type="AlphaFoldDB" id="A0A6C0INN8"/>
<organism evidence="1">
    <name type="scientific">viral metagenome</name>
    <dbReference type="NCBI Taxonomy" id="1070528"/>
    <lineage>
        <taxon>unclassified sequences</taxon>
        <taxon>metagenomes</taxon>
        <taxon>organismal metagenomes</taxon>
    </lineage>
</organism>
<evidence type="ECO:0000313" key="1">
    <source>
        <dbReference type="EMBL" id="QHT94429.1"/>
    </source>
</evidence>
<dbReference type="EMBL" id="MN740221">
    <property type="protein sequence ID" value="QHT94429.1"/>
    <property type="molecule type" value="Genomic_DNA"/>
</dbReference>
<name>A0A6C0INN8_9ZZZZ</name>
<sequence length="142" mass="16336">MSQSDYLKHKKMSHKLNIDHSTNDPAVLDSQEYVNYRSYNLNNTIINTKTIDNRITPSGKQIIYGMEVSTTNCPTFIDCSNTQLRPNRVLNSAGNLDGCVNRSFQPLNWWDKKNMKTTENICLARNSRIIARRVDCSYNTDI</sequence>
<protein>
    <submittedName>
        <fullName evidence="1">Uncharacterized protein</fullName>
    </submittedName>
</protein>